<evidence type="ECO:0000313" key="3">
    <source>
        <dbReference type="Proteomes" id="UP001168528"/>
    </source>
</evidence>
<feature type="chain" id="PRO_5046273049" description="Outer membrane beta-barrel protein" evidence="1">
    <location>
        <begin position="33"/>
        <end position="265"/>
    </location>
</feature>
<keyword evidence="1" id="KW-0732">Signal</keyword>
<sequence length="265" mass="29485">MKKEKVNHLLTNHAKRILGMLAFFLVCHQGMAQTTFVLDVETGAAFKGPYNEIRVPGNGGTTFDVFGPGFTTNPKWFYRLRAGITLNERHTITGLFAPLTIESVSNGNPGQPISFQGTTFENTRDLKVQYTFNSYRLTYRYNFIRKEKLLIGAGITAKIRDASIILDNGQAKAERANVGPVPLINLYVNWLPTKRFGLLLEGDGLALPPFTEGRAFDIFGGIHLPFTDQLSLKAGYRVLEGGVNIESNYNFNWINFASVGVTWGL</sequence>
<accession>A0ABT8R8R5</accession>
<protein>
    <recommendedName>
        <fullName evidence="4">Outer membrane beta-barrel protein</fullName>
    </recommendedName>
</protein>
<evidence type="ECO:0000313" key="2">
    <source>
        <dbReference type="EMBL" id="MDO1448091.1"/>
    </source>
</evidence>
<organism evidence="2 3">
    <name type="scientific">Rhodocytophaga aerolata</name>
    <dbReference type="NCBI Taxonomy" id="455078"/>
    <lineage>
        <taxon>Bacteria</taxon>
        <taxon>Pseudomonadati</taxon>
        <taxon>Bacteroidota</taxon>
        <taxon>Cytophagia</taxon>
        <taxon>Cytophagales</taxon>
        <taxon>Rhodocytophagaceae</taxon>
        <taxon>Rhodocytophaga</taxon>
    </lineage>
</organism>
<dbReference type="RefSeq" id="WP_302038896.1">
    <property type="nucleotide sequence ID" value="NZ_JAUKPO010000010.1"/>
</dbReference>
<reference evidence="2" key="1">
    <citation type="submission" date="2023-07" db="EMBL/GenBank/DDBJ databases">
        <title>The genome sequence of Rhodocytophaga aerolata KACC 12507.</title>
        <authorList>
            <person name="Zhang X."/>
        </authorList>
    </citation>
    <scope>NUCLEOTIDE SEQUENCE</scope>
    <source>
        <strain evidence="2">KACC 12507</strain>
    </source>
</reference>
<dbReference type="EMBL" id="JAUKPO010000010">
    <property type="protein sequence ID" value="MDO1448091.1"/>
    <property type="molecule type" value="Genomic_DNA"/>
</dbReference>
<evidence type="ECO:0008006" key="4">
    <source>
        <dbReference type="Google" id="ProtNLM"/>
    </source>
</evidence>
<comment type="caution">
    <text evidence="2">The sequence shown here is derived from an EMBL/GenBank/DDBJ whole genome shotgun (WGS) entry which is preliminary data.</text>
</comment>
<name>A0ABT8R8R5_9BACT</name>
<gene>
    <name evidence="2" type="ORF">Q0590_17590</name>
</gene>
<feature type="signal peptide" evidence="1">
    <location>
        <begin position="1"/>
        <end position="32"/>
    </location>
</feature>
<proteinExistence type="predicted"/>
<keyword evidence="3" id="KW-1185">Reference proteome</keyword>
<evidence type="ECO:0000256" key="1">
    <source>
        <dbReference type="SAM" id="SignalP"/>
    </source>
</evidence>
<dbReference type="Proteomes" id="UP001168528">
    <property type="component" value="Unassembled WGS sequence"/>
</dbReference>